<proteinExistence type="predicted"/>
<dbReference type="Proteomes" id="UP000265618">
    <property type="component" value="Unassembled WGS sequence"/>
</dbReference>
<evidence type="ECO:0000313" key="3">
    <source>
        <dbReference type="EMBL" id="GIQ83963.1"/>
    </source>
</evidence>
<keyword evidence="2" id="KW-1133">Transmembrane helix</keyword>
<gene>
    <name evidence="3" type="ORF">KIPB_005370</name>
</gene>
<evidence type="ECO:0000256" key="2">
    <source>
        <dbReference type="SAM" id="Phobius"/>
    </source>
</evidence>
<dbReference type="EMBL" id="BDIP01001249">
    <property type="protein sequence ID" value="GIQ83963.1"/>
    <property type="molecule type" value="Genomic_DNA"/>
</dbReference>
<keyword evidence="2" id="KW-0812">Transmembrane</keyword>
<comment type="caution">
    <text evidence="3">The sequence shown here is derived from an EMBL/GenBank/DDBJ whole genome shotgun (WGS) entry which is preliminary data.</text>
</comment>
<feature type="transmembrane region" description="Helical" evidence="2">
    <location>
        <begin position="42"/>
        <end position="65"/>
    </location>
</feature>
<feature type="transmembrane region" description="Helical" evidence="2">
    <location>
        <begin position="410"/>
        <end position="428"/>
    </location>
</feature>
<evidence type="ECO:0000256" key="1">
    <source>
        <dbReference type="SAM" id="MobiDB-lite"/>
    </source>
</evidence>
<feature type="transmembrane region" description="Helical" evidence="2">
    <location>
        <begin position="179"/>
        <end position="196"/>
    </location>
</feature>
<keyword evidence="4" id="KW-1185">Reference proteome</keyword>
<feature type="transmembrane region" description="Helical" evidence="2">
    <location>
        <begin position="85"/>
        <end position="106"/>
    </location>
</feature>
<organism evidence="3 4">
    <name type="scientific">Kipferlia bialata</name>
    <dbReference type="NCBI Taxonomy" id="797122"/>
    <lineage>
        <taxon>Eukaryota</taxon>
        <taxon>Metamonada</taxon>
        <taxon>Carpediemonas-like organisms</taxon>
        <taxon>Kipferlia</taxon>
    </lineage>
</organism>
<name>A0A9K3CX31_9EUKA</name>
<feature type="compositionally biased region" description="Polar residues" evidence="1">
    <location>
        <begin position="553"/>
        <end position="564"/>
    </location>
</feature>
<dbReference type="AlphaFoldDB" id="A0A9K3CX31"/>
<reference evidence="3 4" key="1">
    <citation type="journal article" date="2018" name="PLoS ONE">
        <title>The draft genome of Kipferlia bialata reveals reductive genome evolution in fornicate parasites.</title>
        <authorList>
            <person name="Tanifuji G."/>
            <person name="Takabayashi S."/>
            <person name="Kume K."/>
            <person name="Takagi M."/>
            <person name="Nakayama T."/>
            <person name="Kamikawa R."/>
            <person name="Inagaki Y."/>
            <person name="Hashimoto T."/>
        </authorList>
    </citation>
    <scope>NUCLEOTIDE SEQUENCE [LARGE SCALE GENOMIC DNA]</scope>
    <source>
        <strain evidence="3">NY0173</strain>
    </source>
</reference>
<evidence type="ECO:0000313" key="4">
    <source>
        <dbReference type="Proteomes" id="UP000265618"/>
    </source>
</evidence>
<protein>
    <submittedName>
        <fullName evidence="3">Uncharacterized protein</fullName>
    </submittedName>
</protein>
<sequence>MGLGLKPTVLLGFTPSISSGMFNFERMSLLSDPDYWGTKECFGCYCGIGFTALLCVGLVFGAGVFIVHFCKQIYSLHVIRVLDRWIYQMLIMCDNGFWTCLGFLFVQWKRVLVVLGACFHLGAVSVFYVPLLLRVVSVLLSGQLRDCRYASPSGEVHAVVMCVCSKVGAVKSVSRADEVACFVAILLGLLALWWVVNLEKGDLHRKVSELLMGMNPRSKQKLPEFVFKAIPAVTFWVMVTLRIVVYKDRAPCNAGDPRPISNISVLFCDDKHGPALLFLLLSCWQFARYVLAVSQDITTATKEDGPWNDHRKSKSYTIADMRAKFYDFVIHQELCRVGYCQILKCMAVTLIFTHHTSDDKWEGLVHQVWVGVLTILTFLTGVLTVSVRVAPVIRNGKEYRHSLVVLRSVLQMWCQNYFWLAVWGLGFWRINTNKPTKFLTQFFCVTCECVTFGIMTNIDNGRYPIDWLVKKMKAEQKNRALTNELEGDERPTAPAVVTYNPYWAPMWKSPLPPVPCTCPVHLRDVDHPAAEQSAVDLPVVEQQMPIDRAAENSGGTSPDPQSRE</sequence>
<feature type="transmembrane region" description="Helical" evidence="2">
    <location>
        <begin position="112"/>
        <end position="133"/>
    </location>
</feature>
<accession>A0A9K3CX31</accession>
<feature type="transmembrane region" description="Helical" evidence="2">
    <location>
        <begin position="225"/>
        <end position="245"/>
    </location>
</feature>
<feature type="region of interest" description="Disordered" evidence="1">
    <location>
        <begin position="532"/>
        <end position="564"/>
    </location>
</feature>
<feature type="transmembrane region" description="Helical" evidence="2">
    <location>
        <begin position="368"/>
        <end position="390"/>
    </location>
</feature>
<keyword evidence="2" id="KW-0472">Membrane</keyword>